<comment type="caution">
    <text evidence="2">The sequence shown here is derived from an EMBL/GenBank/DDBJ whole genome shotgun (WGS) entry which is preliminary data.</text>
</comment>
<protein>
    <submittedName>
        <fullName evidence="2">Uncharacterized protein</fullName>
    </submittedName>
</protein>
<evidence type="ECO:0000313" key="2">
    <source>
        <dbReference type="EMBL" id="KGT88085.1"/>
    </source>
</evidence>
<organism evidence="2 3">
    <name type="scientific">Erwinia typographi</name>
    <dbReference type="NCBI Taxonomy" id="371042"/>
    <lineage>
        <taxon>Bacteria</taxon>
        <taxon>Pseudomonadati</taxon>
        <taxon>Pseudomonadota</taxon>
        <taxon>Gammaproteobacteria</taxon>
        <taxon>Enterobacterales</taxon>
        <taxon>Erwiniaceae</taxon>
        <taxon>Erwinia</taxon>
    </lineage>
</organism>
<dbReference type="AlphaFoldDB" id="A0A0A3YN98"/>
<keyword evidence="1" id="KW-1133">Transmembrane helix</keyword>
<gene>
    <name evidence="2" type="ORF">NG99_22275</name>
</gene>
<keyword evidence="1" id="KW-0472">Membrane</keyword>
<keyword evidence="1" id="KW-0812">Transmembrane</keyword>
<dbReference type="EMBL" id="JRUQ01000066">
    <property type="protein sequence ID" value="KGT88085.1"/>
    <property type="molecule type" value="Genomic_DNA"/>
</dbReference>
<reference evidence="2 3" key="1">
    <citation type="submission" date="2014-10" db="EMBL/GenBank/DDBJ databases">
        <title>Genome sequence of Erwinia typographi M043b.</title>
        <authorList>
            <person name="Chan K.-G."/>
            <person name="Tan W.-S."/>
        </authorList>
    </citation>
    <scope>NUCLEOTIDE SEQUENCE [LARGE SCALE GENOMIC DNA]</scope>
    <source>
        <strain evidence="2 3">M043b</strain>
    </source>
</reference>
<sequence>MNRKIYIFLITGVIVIFFIIMKLTDRTFIENAECLISRESADFMPKFMHFVQLVYRVVFETCDHDYR</sequence>
<feature type="transmembrane region" description="Helical" evidence="1">
    <location>
        <begin position="6"/>
        <end position="23"/>
    </location>
</feature>
<accession>A0A0A3YN98</accession>
<evidence type="ECO:0000313" key="3">
    <source>
        <dbReference type="Proteomes" id="UP000030351"/>
    </source>
</evidence>
<keyword evidence="3" id="KW-1185">Reference proteome</keyword>
<evidence type="ECO:0000256" key="1">
    <source>
        <dbReference type="SAM" id="Phobius"/>
    </source>
</evidence>
<dbReference type="Proteomes" id="UP000030351">
    <property type="component" value="Unassembled WGS sequence"/>
</dbReference>
<name>A0A0A3YN98_9GAMM</name>
<proteinExistence type="predicted"/>